<dbReference type="Proteomes" id="UP001057402">
    <property type="component" value="Chromosome 1"/>
</dbReference>
<evidence type="ECO:0000313" key="2">
    <source>
        <dbReference type="Proteomes" id="UP001057402"/>
    </source>
</evidence>
<dbReference type="EMBL" id="CM042880">
    <property type="protein sequence ID" value="KAI4388293.1"/>
    <property type="molecule type" value="Genomic_DNA"/>
</dbReference>
<evidence type="ECO:0000313" key="1">
    <source>
        <dbReference type="EMBL" id="KAI4388293.1"/>
    </source>
</evidence>
<reference evidence="2" key="1">
    <citation type="journal article" date="2023" name="Front. Plant Sci.">
        <title>Chromosomal-level genome assembly of Melastoma candidum provides insights into trichome evolution.</title>
        <authorList>
            <person name="Zhong Y."/>
            <person name="Wu W."/>
            <person name="Sun C."/>
            <person name="Zou P."/>
            <person name="Liu Y."/>
            <person name="Dai S."/>
            <person name="Zhou R."/>
        </authorList>
    </citation>
    <scope>NUCLEOTIDE SEQUENCE [LARGE SCALE GENOMIC DNA]</scope>
</reference>
<accession>A0ACB9SFN0</accession>
<organism evidence="1 2">
    <name type="scientific">Melastoma candidum</name>
    <dbReference type="NCBI Taxonomy" id="119954"/>
    <lineage>
        <taxon>Eukaryota</taxon>
        <taxon>Viridiplantae</taxon>
        <taxon>Streptophyta</taxon>
        <taxon>Embryophyta</taxon>
        <taxon>Tracheophyta</taxon>
        <taxon>Spermatophyta</taxon>
        <taxon>Magnoliopsida</taxon>
        <taxon>eudicotyledons</taxon>
        <taxon>Gunneridae</taxon>
        <taxon>Pentapetalae</taxon>
        <taxon>rosids</taxon>
        <taxon>malvids</taxon>
        <taxon>Myrtales</taxon>
        <taxon>Melastomataceae</taxon>
        <taxon>Melastomatoideae</taxon>
        <taxon>Melastomateae</taxon>
        <taxon>Melastoma</taxon>
    </lineage>
</organism>
<sequence length="190" mass="21377">MLKFVMRKKEDREQLQLGPKIRRKERESKESRAVPAPDANAELAASLQKRQVQPHSKSRSEKFDPHPEEVASGFPIDPPRPSQAADSQLDPQQIPKPGNLTLGHYLRGLDGGKMGRGQKMLRKVVHKADWEVLWVIQGNDPNSSFQQEQKAANARMHPLFIPRRDGRPATKDPVLIGYGSKGSKIHYSGH</sequence>
<protein>
    <submittedName>
        <fullName evidence="1">Uncharacterized protein</fullName>
    </submittedName>
</protein>
<comment type="caution">
    <text evidence="1">The sequence shown here is derived from an EMBL/GenBank/DDBJ whole genome shotgun (WGS) entry which is preliminary data.</text>
</comment>
<name>A0ACB9SFN0_9MYRT</name>
<proteinExistence type="predicted"/>
<gene>
    <name evidence="1" type="ORF">MLD38_000636</name>
</gene>
<keyword evidence="2" id="KW-1185">Reference proteome</keyword>